<dbReference type="Proteomes" id="UP000093044">
    <property type="component" value="Chromosome"/>
</dbReference>
<gene>
    <name evidence="1" type="ORF">BED41_03320</name>
</gene>
<organism evidence="1 2">
    <name type="scientific">Cloacibacillus porcorum</name>
    <dbReference type="NCBI Taxonomy" id="1197717"/>
    <lineage>
        <taxon>Bacteria</taxon>
        <taxon>Thermotogati</taxon>
        <taxon>Synergistota</taxon>
        <taxon>Synergistia</taxon>
        <taxon>Synergistales</taxon>
        <taxon>Synergistaceae</taxon>
        <taxon>Cloacibacillus</taxon>
    </lineage>
</organism>
<reference evidence="1" key="1">
    <citation type="submission" date="2016-08" db="EMBL/GenBank/DDBJ databases">
        <title>Complete genome of Cloacibacillus porcorum.</title>
        <authorList>
            <person name="Looft T."/>
            <person name="Bayles D.O."/>
            <person name="Alt D.P."/>
        </authorList>
    </citation>
    <scope>NUCLEOTIDE SEQUENCE [LARGE SCALE GENOMIC DNA]</scope>
    <source>
        <strain evidence="1">CL-84</strain>
    </source>
</reference>
<name>A0A1B2I2M2_9BACT</name>
<dbReference type="KEGG" id="cpor:BED41_03320"/>
<dbReference type="GeneID" id="83056883"/>
<dbReference type="AlphaFoldDB" id="A0A1B2I2M2"/>
<dbReference type="RefSeq" id="WP_066743084.1">
    <property type="nucleotide sequence ID" value="NZ_CP016757.1"/>
</dbReference>
<sequence length="67" mass="7622">MNGNNMYGNVDQGGIRVTKLVYPDKSVAFEIAGRSAAVSSRRELEEFLARVFEETMDTFRFKDDEVL</sequence>
<proteinExistence type="predicted"/>
<accession>A0A1B2I2M2</accession>
<protein>
    <submittedName>
        <fullName evidence="1">Uncharacterized protein</fullName>
    </submittedName>
</protein>
<evidence type="ECO:0000313" key="2">
    <source>
        <dbReference type="Proteomes" id="UP000093044"/>
    </source>
</evidence>
<keyword evidence="2" id="KW-1185">Reference proteome</keyword>
<dbReference type="EMBL" id="CP016757">
    <property type="protein sequence ID" value="ANZ44202.1"/>
    <property type="molecule type" value="Genomic_DNA"/>
</dbReference>
<evidence type="ECO:0000313" key="1">
    <source>
        <dbReference type="EMBL" id="ANZ44202.1"/>
    </source>
</evidence>
<dbReference type="STRING" id="1197717.BED41_03320"/>